<dbReference type="EMBL" id="JAVXUP010003271">
    <property type="protein sequence ID" value="KAK2999479.1"/>
    <property type="molecule type" value="Genomic_DNA"/>
</dbReference>
<dbReference type="InterPro" id="IPR003676">
    <property type="entry name" value="SAUR_fam"/>
</dbReference>
<dbReference type="Pfam" id="PF02519">
    <property type="entry name" value="Auxin_inducible"/>
    <property type="match status" value="1"/>
</dbReference>
<proteinExistence type="inferred from homology"/>
<comment type="similarity">
    <text evidence="1">Belongs to the ARG7 family.</text>
</comment>
<dbReference type="GO" id="GO:0009733">
    <property type="term" value="P:response to auxin"/>
    <property type="evidence" value="ECO:0007669"/>
    <property type="project" value="InterPro"/>
</dbReference>
<organism evidence="3 4">
    <name type="scientific">Escallonia herrerae</name>
    <dbReference type="NCBI Taxonomy" id="1293975"/>
    <lineage>
        <taxon>Eukaryota</taxon>
        <taxon>Viridiplantae</taxon>
        <taxon>Streptophyta</taxon>
        <taxon>Embryophyta</taxon>
        <taxon>Tracheophyta</taxon>
        <taxon>Spermatophyta</taxon>
        <taxon>Magnoliopsida</taxon>
        <taxon>eudicotyledons</taxon>
        <taxon>Gunneridae</taxon>
        <taxon>Pentapetalae</taxon>
        <taxon>asterids</taxon>
        <taxon>campanulids</taxon>
        <taxon>Escalloniales</taxon>
        <taxon>Escalloniaceae</taxon>
        <taxon>Escallonia</taxon>
    </lineage>
</organism>
<sequence>MAFLRGITKMLGSKGCKGRYSKLGKTDTRKPVPGVVSVYVGEEGKKYCVPIELFLSFRIKELLEKYENELEDGRPLSVPCSEKQFEVALHLVKTEMEEKKKKHKQKEMVKGLPHIIVTRFSFVRGAFSANNFEKVFQRKLIQEPRNLFNLFTQMFAGQLIHRHLKVHGNRTLHTKITNTFHFLDVEEQEDDDVEIISPPSSPQVSTQEQASPISSESPPLHTRSLRDIYEETKENTGNSGVVKSSKSSDIWSCSHEKSGIWETRLSLEKNICGLSRSDE</sequence>
<evidence type="ECO:0000313" key="3">
    <source>
        <dbReference type="EMBL" id="KAK2999479.1"/>
    </source>
</evidence>
<evidence type="ECO:0000256" key="2">
    <source>
        <dbReference type="SAM" id="MobiDB-lite"/>
    </source>
</evidence>
<feature type="compositionally biased region" description="Polar residues" evidence="2">
    <location>
        <begin position="202"/>
        <end position="217"/>
    </location>
</feature>
<evidence type="ECO:0000313" key="4">
    <source>
        <dbReference type="Proteomes" id="UP001188597"/>
    </source>
</evidence>
<evidence type="ECO:0000256" key="1">
    <source>
        <dbReference type="ARBA" id="ARBA00006974"/>
    </source>
</evidence>
<comment type="caution">
    <text evidence="3">The sequence shown here is derived from an EMBL/GenBank/DDBJ whole genome shotgun (WGS) entry which is preliminary data.</text>
</comment>
<accession>A0AA88V0R1</accession>
<protein>
    <submittedName>
        <fullName evidence="3">Uncharacterized protein</fullName>
    </submittedName>
</protein>
<gene>
    <name evidence="3" type="ORF">RJ639_023695</name>
</gene>
<keyword evidence="4" id="KW-1185">Reference proteome</keyword>
<dbReference type="Proteomes" id="UP001188597">
    <property type="component" value="Unassembled WGS sequence"/>
</dbReference>
<dbReference type="AlphaFoldDB" id="A0AA88V0R1"/>
<feature type="region of interest" description="Disordered" evidence="2">
    <location>
        <begin position="191"/>
        <end position="226"/>
    </location>
</feature>
<name>A0AA88V0R1_9ASTE</name>
<reference evidence="3" key="1">
    <citation type="submission" date="2022-12" db="EMBL/GenBank/DDBJ databases">
        <title>Draft genome assemblies for two species of Escallonia (Escalloniales).</title>
        <authorList>
            <person name="Chanderbali A."/>
            <person name="Dervinis C."/>
            <person name="Anghel I."/>
            <person name="Soltis D."/>
            <person name="Soltis P."/>
            <person name="Zapata F."/>
        </authorList>
    </citation>
    <scope>NUCLEOTIDE SEQUENCE</scope>
    <source>
        <strain evidence="3">UCBG64.0493</strain>
        <tissue evidence="3">Leaf</tissue>
    </source>
</reference>